<dbReference type="OrthoDB" id="747636at2759"/>
<feature type="chain" id="PRO_5003105758" evidence="2">
    <location>
        <begin position="23"/>
        <end position="83"/>
    </location>
</feature>
<dbReference type="OMA" id="ELHDYPG"/>
<accession>D7SIA5</accession>
<dbReference type="STRING" id="29760.D7SIA5"/>
<dbReference type="eggNOG" id="ENOG502S93I">
    <property type="taxonomic scope" value="Eukaryota"/>
</dbReference>
<sequence length="83" mass="9501">MASNLRLLVILLGFSYLICVNAVPVARTRRMHGYHQGHQVSEVSFLNNMEKIWEEQNIRARMDAELNDYPGSGANNRHTPNPH</sequence>
<evidence type="ECO:0000313" key="3">
    <source>
        <dbReference type="EMBL" id="CBI15215.3"/>
    </source>
</evidence>
<feature type="region of interest" description="Disordered" evidence="1">
    <location>
        <begin position="64"/>
        <end position="83"/>
    </location>
</feature>
<evidence type="ECO:0000313" key="4">
    <source>
        <dbReference type="Proteomes" id="UP000009183"/>
    </source>
</evidence>
<dbReference type="EMBL" id="FN594950">
    <property type="protein sequence ID" value="CBI15215.3"/>
    <property type="molecule type" value="Genomic_DNA"/>
</dbReference>
<protein>
    <submittedName>
        <fullName evidence="3">Uncharacterized protein</fullName>
    </submittedName>
</protein>
<keyword evidence="2" id="KW-0732">Signal</keyword>
<proteinExistence type="predicted"/>
<gene>
    <name evidence="3" type="ordered locus">VIT_17s0000g06300</name>
</gene>
<dbReference type="PANTHER" id="PTHR33474">
    <property type="entry name" value="TRANSMEMBRANE PROTEIN"/>
    <property type="match status" value="1"/>
</dbReference>
<dbReference type="Proteomes" id="UP000009183">
    <property type="component" value="Chromosome 17"/>
</dbReference>
<dbReference type="InParanoid" id="D7SIA5"/>
<reference evidence="4" key="1">
    <citation type="journal article" date="2007" name="Nature">
        <title>The grapevine genome sequence suggests ancestral hexaploidization in major angiosperm phyla.</title>
        <authorList>
            <consortium name="The French-Italian Public Consortium for Grapevine Genome Characterization."/>
            <person name="Jaillon O."/>
            <person name="Aury J.-M."/>
            <person name="Noel B."/>
            <person name="Policriti A."/>
            <person name="Clepet C."/>
            <person name="Casagrande A."/>
            <person name="Choisne N."/>
            <person name="Aubourg S."/>
            <person name="Vitulo N."/>
            <person name="Jubin C."/>
            <person name="Vezzi A."/>
            <person name="Legeai F."/>
            <person name="Hugueney P."/>
            <person name="Dasilva C."/>
            <person name="Horner D."/>
            <person name="Mica E."/>
            <person name="Jublot D."/>
            <person name="Poulain J."/>
            <person name="Bruyere C."/>
            <person name="Billault A."/>
            <person name="Segurens B."/>
            <person name="Gouyvenoux M."/>
            <person name="Ugarte E."/>
            <person name="Cattonaro F."/>
            <person name="Anthouard V."/>
            <person name="Vico V."/>
            <person name="Del Fabbro C."/>
            <person name="Alaux M."/>
            <person name="Di Gaspero G."/>
            <person name="Dumas V."/>
            <person name="Felice N."/>
            <person name="Paillard S."/>
            <person name="Juman I."/>
            <person name="Moroldo M."/>
            <person name="Scalabrin S."/>
            <person name="Canaguier A."/>
            <person name="Le Clainche I."/>
            <person name="Malacrida G."/>
            <person name="Durand E."/>
            <person name="Pesole G."/>
            <person name="Laucou V."/>
            <person name="Chatelet P."/>
            <person name="Merdinoglu D."/>
            <person name="Delledonne M."/>
            <person name="Pezzotti M."/>
            <person name="Lecharny A."/>
            <person name="Scarpelli C."/>
            <person name="Artiguenave F."/>
            <person name="Pe M.E."/>
            <person name="Valle G."/>
            <person name="Morgante M."/>
            <person name="Caboche M."/>
            <person name="Adam-Blondon A.-F."/>
            <person name="Weissenbach J."/>
            <person name="Quetier F."/>
            <person name="Wincker P."/>
        </authorList>
    </citation>
    <scope>NUCLEOTIDE SEQUENCE [LARGE SCALE GENOMIC DNA]</scope>
    <source>
        <strain evidence="4">cv. Pinot noir / PN40024</strain>
    </source>
</reference>
<feature type="signal peptide" evidence="2">
    <location>
        <begin position="1"/>
        <end position="22"/>
    </location>
</feature>
<name>D7SIA5_VITVI</name>
<evidence type="ECO:0000256" key="2">
    <source>
        <dbReference type="SAM" id="SignalP"/>
    </source>
</evidence>
<feature type="compositionally biased region" description="Polar residues" evidence="1">
    <location>
        <begin position="73"/>
        <end position="83"/>
    </location>
</feature>
<dbReference type="AlphaFoldDB" id="D7SIA5"/>
<keyword evidence="4" id="KW-1185">Reference proteome</keyword>
<dbReference type="PaxDb" id="29760-VIT_17s0000g06300.t01"/>
<organism evidence="3 4">
    <name type="scientific">Vitis vinifera</name>
    <name type="common">Grape</name>
    <dbReference type="NCBI Taxonomy" id="29760"/>
    <lineage>
        <taxon>Eukaryota</taxon>
        <taxon>Viridiplantae</taxon>
        <taxon>Streptophyta</taxon>
        <taxon>Embryophyta</taxon>
        <taxon>Tracheophyta</taxon>
        <taxon>Spermatophyta</taxon>
        <taxon>Magnoliopsida</taxon>
        <taxon>eudicotyledons</taxon>
        <taxon>Gunneridae</taxon>
        <taxon>Pentapetalae</taxon>
        <taxon>rosids</taxon>
        <taxon>Vitales</taxon>
        <taxon>Vitaceae</taxon>
        <taxon>Viteae</taxon>
        <taxon>Vitis</taxon>
    </lineage>
</organism>
<evidence type="ECO:0000256" key="1">
    <source>
        <dbReference type="SAM" id="MobiDB-lite"/>
    </source>
</evidence>
<dbReference type="PANTHER" id="PTHR33474:SF2">
    <property type="entry name" value="TRANSMEMBRANE PROTEIN"/>
    <property type="match status" value="1"/>
</dbReference>
<dbReference type="HOGENOM" id="CLU_150288_4_1_1"/>